<dbReference type="STRING" id="195883.A0A482XKM7"/>
<dbReference type="InParanoid" id="A0A482XKM7"/>
<protein>
    <submittedName>
        <fullName evidence="1">Uncharacterized protein</fullName>
    </submittedName>
</protein>
<dbReference type="OrthoDB" id="5961210at2759"/>
<evidence type="ECO:0000313" key="2">
    <source>
        <dbReference type="Proteomes" id="UP000291343"/>
    </source>
</evidence>
<accession>A0A482XKM7</accession>
<reference evidence="1 2" key="1">
    <citation type="journal article" date="2017" name="Gigascience">
        <title>Genome sequence of the small brown planthopper, Laodelphax striatellus.</title>
        <authorList>
            <person name="Zhu J."/>
            <person name="Jiang F."/>
            <person name="Wang X."/>
            <person name="Yang P."/>
            <person name="Bao Y."/>
            <person name="Zhao W."/>
            <person name="Wang W."/>
            <person name="Lu H."/>
            <person name="Wang Q."/>
            <person name="Cui N."/>
            <person name="Li J."/>
            <person name="Chen X."/>
            <person name="Luo L."/>
            <person name="Yu J."/>
            <person name="Kang L."/>
            <person name="Cui F."/>
        </authorList>
    </citation>
    <scope>NUCLEOTIDE SEQUENCE [LARGE SCALE GENOMIC DNA]</scope>
    <source>
        <strain evidence="1">Lst14</strain>
    </source>
</reference>
<dbReference type="Proteomes" id="UP000291343">
    <property type="component" value="Unassembled WGS sequence"/>
</dbReference>
<name>A0A482XKM7_LAOST</name>
<evidence type="ECO:0000313" key="1">
    <source>
        <dbReference type="EMBL" id="RZF46466.1"/>
    </source>
</evidence>
<gene>
    <name evidence="1" type="ORF">LSTR_LSTR014557</name>
</gene>
<organism evidence="1 2">
    <name type="scientific">Laodelphax striatellus</name>
    <name type="common">Small brown planthopper</name>
    <name type="synonym">Delphax striatella</name>
    <dbReference type="NCBI Taxonomy" id="195883"/>
    <lineage>
        <taxon>Eukaryota</taxon>
        <taxon>Metazoa</taxon>
        <taxon>Ecdysozoa</taxon>
        <taxon>Arthropoda</taxon>
        <taxon>Hexapoda</taxon>
        <taxon>Insecta</taxon>
        <taxon>Pterygota</taxon>
        <taxon>Neoptera</taxon>
        <taxon>Paraneoptera</taxon>
        <taxon>Hemiptera</taxon>
        <taxon>Auchenorrhyncha</taxon>
        <taxon>Fulgoroidea</taxon>
        <taxon>Delphacidae</taxon>
        <taxon>Criomorphinae</taxon>
        <taxon>Laodelphax</taxon>
    </lineage>
</organism>
<keyword evidence="2" id="KW-1185">Reference proteome</keyword>
<sequence length="186" mass="21411">MKTRVLLWYLQEFYSESNREQEERKDSIIRSILEKDLKPQQQQQQDSDHRLLREVLKDTSFQRKYNLKPFDLGGLGTAYKVKMEEESKSSSASSTSTTPATVSSTSAVVDLPQESFVEPMISMAIEQLKEDVVNTCSALGIPRVKSDQFKFCFVFLPTSKDEKFSYYNFLQRTPTLIFLSSASHRP</sequence>
<dbReference type="EMBL" id="QKKF02006306">
    <property type="protein sequence ID" value="RZF46466.1"/>
    <property type="molecule type" value="Genomic_DNA"/>
</dbReference>
<comment type="caution">
    <text evidence="1">The sequence shown here is derived from an EMBL/GenBank/DDBJ whole genome shotgun (WGS) entry which is preliminary data.</text>
</comment>
<dbReference type="AlphaFoldDB" id="A0A482XKM7"/>
<proteinExistence type="predicted"/>